<dbReference type="Gene3D" id="3.40.50.1240">
    <property type="entry name" value="Phosphoglycerate mutase-like"/>
    <property type="match status" value="1"/>
</dbReference>
<gene>
    <name evidence="1" type="ORF">IC620_04100</name>
</gene>
<dbReference type="Proteomes" id="UP000661691">
    <property type="component" value="Unassembled WGS sequence"/>
</dbReference>
<dbReference type="SUPFAM" id="SSF53254">
    <property type="entry name" value="Phosphoglycerate mutase-like"/>
    <property type="match status" value="1"/>
</dbReference>
<dbReference type="RefSeq" id="WP_191141602.1">
    <property type="nucleotide sequence ID" value="NZ_JACXAH010000004.1"/>
</dbReference>
<sequence>MIRHAPVEVEPDQPAAEWKCSEVGKKLTLELIDSVKWEDIHVIYHSPEIKAQQTAKIIANELGIRMYVRTSLREVEARIGFLPINQFIARVGDYLEGYPDPDFEDYDQAVARFHQSICEIVSAAIVSHGRILTAWYSYLLGSRLSRKDFLMYLSYIQIHGK</sequence>
<dbReference type="EMBL" id="JACXAH010000004">
    <property type="protein sequence ID" value="MBD1371537.1"/>
    <property type="molecule type" value="Genomic_DNA"/>
</dbReference>
<protein>
    <submittedName>
        <fullName evidence="1">Histidine phosphatase family protein</fullName>
    </submittedName>
</protein>
<name>A0A926RTM4_9BACL</name>
<dbReference type="Pfam" id="PF00300">
    <property type="entry name" value="His_Phos_1"/>
    <property type="match status" value="1"/>
</dbReference>
<dbReference type="AlphaFoldDB" id="A0A926RTM4"/>
<reference evidence="1" key="1">
    <citation type="submission" date="2020-09" db="EMBL/GenBank/DDBJ databases">
        <title>A novel bacterium of genus Hazenella, isolated from South China Sea.</title>
        <authorList>
            <person name="Huang H."/>
            <person name="Mo K."/>
            <person name="Hu Y."/>
        </authorList>
    </citation>
    <scope>NUCLEOTIDE SEQUENCE</scope>
    <source>
        <strain evidence="1">IB182357</strain>
    </source>
</reference>
<keyword evidence="2" id="KW-1185">Reference proteome</keyword>
<comment type="caution">
    <text evidence="1">The sequence shown here is derived from an EMBL/GenBank/DDBJ whole genome shotgun (WGS) entry which is preliminary data.</text>
</comment>
<dbReference type="InterPro" id="IPR029033">
    <property type="entry name" value="His_PPase_superfam"/>
</dbReference>
<organism evidence="1 2">
    <name type="scientific">Polycladospora coralii</name>
    <dbReference type="NCBI Taxonomy" id="2771432"/>
    <lineage>
        <taxon>Bacteria</taxon>
        <taxon>Bacillati</taxon>
        <taxon>Bacillota</taxon>
        <taxon>Bacilli</taxon>
        <taxon>Bacillales</taxon>
        <taxon>Thermoactinomycetaceae</taxon>
        <taxon>Polycladospora</taxon>
    </lineage>
</organism>
<accession>A0A926RTM4</accession>
<proteinExistence type="predicted"/>
<dbReference type="InterPro" id="IPR013078">
    <property type="entry name" value="His_Pase_superF_clade-1"/>
</dbReference>
<evidence type="ECO:0000313" key="2">
    <source>
        <dbReference type="Proteomes" id="UP000661691"/>
    </source>
</evidence>
<evidence type="ECO:0000313" key="1">
    <source>
        <dbReference type="EMBL" id="MBD1371537.1"/>
    </source>
</evidence>